<dbReference type="PROSITE" id="PS01278">
    <property type="entry name" value="MTTASE_RADICAL"/>
    <property type="match status" value="1"/>
</dbReference>
<dbReference type="SUPFAM" id="SSF102114">
    <property type="entry name" value="Radical SAM enzymes"/>
    <property type="match status" value="1"/>
</dbReference>
<dbReference type="InParanoid" id="A0A146GFQ3"/>
<dbReference type="EMBL" id="BDCO01000003">
    <property type="protein sequence ID" value="GAT35278.1"/>
    <property type="molecule type" value="Genomic_DNA"/>
</dbReference>
<dbReference type="GO" id="GO:0005829">
    <property type="term" value="C:cytosol"/>
    <property type="evidence" value="ECO:0007669"/>
    <property type="project" value="TreeGrafter"/>
</dbReference>
<dbReference type="InterPro" id="IPR023404">
    <property type="entry name" value="rSAM_horseshoe"/>
</dbReference>
<dbReference type="InterPro" id="IPR012340">
    <property type="entry name" value="NA-bd_OB-fold"/>
</dbReference>
<dbReference type="SFLD" id="SFLDG01061">
    <property type="entry name" value="methylthiotransferase"/>
    <property type="match status" value="1"/>
</dbReference>
<dbReference type="PANTHER" id="PTHR43837">
    <property type="entry name" value="RIBOSOMAL PROTEIN S12 METHYLTHIOTRANSFERASE RIMO"/>
    <property type="match status" value="1"/>
</dbReference>
<keyword evidence="6 8" id="KW-0408">Iron</keyword>
<evidence type="ECO:0000256" key="3">
    <source>
        <dbReference type="ARBA" id="ARBA00022679"/>
    </source>
</evidence>
<dbReference type="EC" id="2.8.4.4" evidence="8"/>
<dbReference type="SFLD" id="SFLDG01082">
    <property type="entry name" value="B12-binding_domain_containing"/>
    <property type="match status" value="1"/>
</dbReference>
<dbReference type="PANTHER" id="PTHR43837:SF1">
    <property type="entry name" value="RIBOSOMAL PROTEIN US12 METHYLTHIOTRANSFERASE RIMO"/>
    <property type="match status" value="1"/>
</dbReference>
<dbReference type="PROSITE" id="PS51918">
    <property type="entry name" value="RADICAL_SAM"/>
    <property type="match status" value="1"/>
</dbReference>
<dbReference type="NCBIfam" id="TIGR00089">
    <property type="entry name" value="MiaB/RimO family radical SAM methylthiotransferase"/>
    <property type="match status" value="1"/>
</dbReference>
<dbReference type="Pfam" id="PF00919">
    <property type="entry name" value="UPF0004"/>
    <property type="match status" value="1"/>
</dbReference>
<evidence type="ECO:0000256" key="5">
    <source>
        <dbReference type="ARBA" id="ARBA00022723"/>
    </source>
</evidence>
<comment type="cofactor">
    <cofactor evidence="8">
        <name>[4Fe-4S] cluster</name>
        <dbReference type="ChEBI" id="CHEBI:49883"/>
    </cofactor>
    <text evidence="8">Binds 2 [4Fe-4S] clusters. One cluster is coordinated with 3 cysteines and an exchangeable S-adenosyl-L-methionine.</text>
</comment>
<comment type="subcellular location">
    <subcellularLocation>
        <location evidence="8">Cytoplasm</location>
    </subcellularLocation>
</comment>
<dbReference type="SMART" id="SM00729">
    <property type="entry name" value="Elp3"/>
    <property type="match status" value="1"/>
</dbReference>
<keyword evidence="1 8" id="KW-0004">4Fe-4S</keyword>
<dbReference type="SFLD" id="SFLDF00274">
    <property type="entry name" value="ribosomal_protein_S12_methylth"/>
    <property type="match status" value="1"/>
</dbReference>
<dbReference type="GO" id="GO:0051539">
    <property type="term" value="F:4 iron, 4 sulfur cluster binding"/>
    <property type="evidence" value="ECO:0007669"/>
    <property type="project" value="UniProtKB-UniRule"/>
</dbReference>
<dbReference type="GO" id="GO:0046872">
    <property type="term" value="F:metal ion binding"/>
    <property type="evidence" value="ECO:0007669"/>
    <property type="project" value="UniProtKB-KW"/>
</dbReference>
<dbReference type="HAMAP" id="MF_01865">
    <property type="entry name" value="MTTase_RimO"/>
    <property type="match status" value="1"/>
</dbReference>
<gene>
    <name evidence="8" type="primary">rimO</name>
    <name evidence="11" type="ORF">TSACC_3343</name>
</gene>
<evidence type="ECO:0000256" key="8">
    <source>
        <dbReference type="HAMAP-Rule" id="MF_01865"/>
    </source>
</evidence>
<dbReference type="GO" id="GO:0006400">
    <property type="term" value="P:tRNA modification"/>
    <property type="evidence" value="ECO:0007669"/>
    <property type="project" value="InterPro"/>
</dbReference>
<dbReference type="FunFam" id="3.80.30.20:FF:000001">
    <property type="entry name" value="tRNA-2-methylthio-N(6)-dimethylallyladenosine synthase 2"/>
    <property type="match status" value="1"/>
</dbReference>
<dbReference type="Pfam" id="PF18693">
    <property type="entry name" value="TRAM_2"/>
    <property type="match status" value="1"/>
</dbReference>
<dbReference type="AlphaFoldDB" id="A0A146GFQ3"/>
<evidence type="ECO:0000256" key="4">
    <source>
        <dbReference type="ARBA" id="ARBA00022691"/>
    </source>
</evidence>
<feature type="domain" description="MTTase N-terminal" evidence="9">
    <location>
        <begin position="10"/>
        <end position="122"/>
    </location>
</feature>
<evidence type="ECO:0000259" key="9">
    <source>
        <dbReference type="PROSITE" id="PS51449"/>
    </source>
</evidence>
<dbReference type="InterPro" id="IPR058240">
    <property type="entry name" value="rSAM_sf"/>
</dbReference>
<keyword evidence="12" id="KW-1185">Reference proteome</keyword>
<dbReference type="InterPro" id="IPR020612">
    <property type="entry name" value="Methylthiotransferase_CS"/>
</dbReference>
<keyword evidence="2 8" id="KW-0963">Cytoplasm</keyword>
<evidence type="ECO:0000313" key="11">
    <source>
        <dbReference type="EMBL" id="GAT35278.1"/>
    </source>
</evidence>
<dbReference type="OrthoDB" id="9805215at2"/>
<feature type="binding site" evidence="8">
    <location>
        <position position="55"/>
    </location>
    <ligand>
        <name>[4Fe-4S] cluster</name>
        <dbReference type="ChEBI" id="CHEBI:49883"/>
        <label>1</label>
    </ligand>
</feature>
<dbReference type="InterPro" id="IPR013848">
    <property type="entry name" value="Methylthiotransferase_N"/>
</dbReference>
<dbReference type="RefSeq" id="WP_075081107.1">
    <property type="nucleotide sequence ID" value="NZ_BDCO01000003.1"/>
</dbReference>
<dbReference type="NCBIfam" id="TIGR01125">
    <property type="entry name" value="30S ribosomal protein S12 methylthiotransferase RimO"/>
    <property type="match status" value="1"/>
</dbReference>
<keyword evidence="7 8" id="KW-0411">Iron-sulfur</keyword>
<dbReference type="InterPro" id="IPR005839">
    <property type="entry name" value="Methylthiotransferase"/>
</dbReference>
<dbReference type="Gene3D" id="3.80.30.20">
    <property type="entry name" value="tm_1862 like domain"/>
    <property type="match status" value="1"/>
</dbReference>
<comment type="similarity">
    <text evidence="8">Belongs to the methylthiotransferase family. RimO subfamily.</text>
</comment>
<proteinExistence type="inferred from homology"/>
<keyword evidence="5 8" id="KW-0479">Metal-binding</keyword>
<comment type="function">
    <text evidence="8">Catalyzes the methylthiolation of an aspartic acid residue of ribosomal protein uS12.</text>
</comment>
<dbReference type="Pfam" id="PF04055">
    <property type="entry name" value="Radical_SAM"/>
    <property type="match status" value="1"/>
</dbReference>
<dbReference type="GO" id="GO:0103039">
    <property type="term" value="F:protein methylthiotransferase activity"/>
    <property type="evidence" value="ECO:0007669"/>
    <property type="project" value="UniProtKB-EC"/>
</dbReference>
<dbReference type="Gene3D" id="3.40.50.12160">
    <property type="entry name" value="Methylthiotransferase, N-terminal domain"/>
    <property type="match status" value="1"/>
</dbReference>
<evidence type="ECO:0000256" key="2">
    <source>
        <dbReference type="ARBA" id="ARBA00022490"/>
    </source>
</evidence>
<sequence>MKESQGVQTPKVGMISLGCAKNLVDAEVMLGGAAVAGFEITADADEADVIVVNTCGFIDSAKQESIDAILSAKRRPEQKLVVSGCLSQRYRDELVRELPEVDAFIGLDQIATAGEIFRDVLSKETEAPFALISPKSKYIPDYDTPRFRLTPTHTTYLKIAEGCNHPCSFCVIPQMRGRHRSRTVESVVAEARRLVSEGIREINLISQDTTYYGMDLWQEKAGPRQPVDPLRGPTLIRLLDELGQIEGDFWIRLLYTHPAHWSDDLIQAIARNPKVARYIDMPLQHIHGDMLNLMRRETSREHIENLIDRLRAGIPNLAIRTTFIVGFPGETEAHFASLLEFIEKVRFERLGVFCYSQEEGSRAAKMENQVLTRTKNRRHREAMKLQQRIAAEWAEAQKGRTFRVLADQARLGRTEYDAPDVDCRVVLTKSVPVGSFVDVKVTGSQVYDLVAKPL</sequence>
<feature type="binding site" evidence="8">
    <location>
        <position position="19"/>
    </location>
    <ligand>
        <name>[4Fe-4S] cluster</name>
        <dbReference type="ChEBI" id="CHEBI:49883"/>
        <label>1</label>
    </ligand>
</feature>
<feature type="binding site" evidence="8">
    <location>
        <position position="85"/>
    </location>
    <ligand>
        <name>[4Fe-4S] cluster</name>
        <dbReference type="ChEBI" id="CHEBI:49883"/>
        <label>1</label>
    </ligand>
</feature>
<dbReference type="CDD" id="cd01335">
    <property type="entry name" value="Radical_SAM"/>
    <property type="match status" value="1"/>
</dbReference>
<dbReference type="InterPro" id="IPR038135">
    <property type="entry name" value="Methylthiotransferase_N_sf"/>
</dbReference>
<dbReference type="SFLD" id="SFLDS00029">
    <property type="entry name" value="Radical_SAM"/>
    <property type="match status" value="1"/>
</dbReference>
<evidence type="ECO:0000256" key="1">
    <source>
        <dbReference type="ARBA" id="ARBA00022485"/>
    </source>
</evidence>
<feature type="domain" description="Radical SAM core" evidence="10">
    <location>
        <begin position="149"/>
        <end position="392"/>
    </location>
</feature>
<reference evidence="12" key="1">
    <citation type="journal article" date="2017" name="Genome Announc.">
        <title>Draft Genome Sequence of Terrimicrobium sacchariphilum NM-5T, a Facultative Anaerobic Soil Bacterium of the Class Spartobacteria.</title>
        <authorList>
            <person name="Qiu Y.L."/>
            <person name="Tourlousse D.M."/>
            <person name="Matsuura N."/>
            <person name="Ohashi A."/>
            <person name="Sekiguchi Y."/>
        </authorList>
    </citation>
    <scope>NUCLEOTIDE SEQUENCE [LARGE SCALE GENOMIC DNA]</scope>
    <source>
        <strain evidence="12">NM-5</strain>
    </source>
</reference>
<keyword evidence="11" id="KW-0687">Ribonucleoprotein</keyword>
<dbReference type="Proteomes" id="UP000076023">
    <property type="component" value="Unassembled WGS sequence"/>
</dbReference>
<evidence type="ECO:0000313" key="12">
    <source>
        <dbReference type="Proteomes" id="UP000076023"/>
    </source>
</evidence>
<dbReference type="InterPro" id="IPR002792">
    <property type="entry name" value="TRAM_dom"/>
</dbReference>
<keyword evidence="3 8" id="KW-0808">Transferase</keyword>
<dbReference type="InterPro" id="IPR007197">
    <property type="entry name" value="rSAM"/>
</dbReference>
<keyword evidence="11" id="KW-0689">Ribosomal protein</keyword>
<dbReference type="Gene3D" id="2.40.50.140">
    <property type="entry name" value="Nucleic acid-binding proteins"/>
    <property type="match status" value="1"/>
</dbReference>
<feature type="binding site" evidence="8">
    <location>
        <position position="170"/>
    </location>
    <ligand>
        <name>[4Fe-4S] cluster</name>
        <dbReference type="ChEBI" id="CHEBI:49883"/>
        <label>2</label>
        <note>4Fe-4S-S-AdoMet</note>
    </ligand>
</feature>
<feature type="binding site" evidence="8">
    <location>
        <position position="167"/>
    </location>
    <ligand>
        <name>[4Fe-4S] cluster</name>
        <dbReference type="ChEBI" id="CHEBI:49883"/>
        <label>2</label>
        <note>4Fe-4S-S-AdoMet</note>
    </ligand>
</feature>
<dbReference type="InterPro" id="IPR005840">
    <property type="entry name" value="Ribosomal_uS12_MeSTrfase_RimO"/>
</dbReference>
<evidence type="ECO:0000259" key="10">
    <source>
        <dbReference type="PROSITE" id="PS51918"/>
    </source>
</evidence>
<accession>A0A146GFQ3</accession>
<evidence type="ECO:0000256" key="6">
    <source>
        <dbReference type="ARBA" id="ARBA00023004"/>
    </source>
</evidence>
<feature type="binding site" evidence="8">
    <location>
        <position position="163"/>
    </location>
    <ligand>
        <name>[4Fe-4S] cluster</name>
        <dbReference type="ChEBI" id="CHEBI:49883"/>
        <label>2</label>
        <note>4Fe-4S-S-AdoMet</note>
    </ligand>
</feature>
<dbReference type="GO" id="GO:0005840">
    <property type="term" value="C:ribosome"/>
    <property type="evidence" value="ECO:0007669"/>
    <property type="project" value="UniProtKB-KW"/>
</dbReference>
<dbReference type="FunCoup" id="A0A146GFQ3">
    <property type="interactions" value="347"/>
</dbReference>
<dbReference type="PROSITE" id="PS51449">
    <property type="entry name" value="MTTASE_N"/>
    <property type="match status" value="1"/>
</dbReference>
<name>A0A146GFQ3_TERSA</name>
<protein>
    <recommendedName>
        <fullName evidence="8">Ribosomal protein uS12 methylthiotransferase RimO</fullName>
        <shortName evidence="8">uS12 MTTase</shortName>
        <shortName evidence="8">uS12 methylthiotransferase</shortName>
        <ecNumber evidence="8">2.8.4.4</ecNumber>
    </recommendedName>
    <alternativeName>
        <fullName evidence="8">Ribosomal protein uS12 (aspartate-C(3))-methylthiotransferase</fullName>
    </alternativeName>
    <alternativeName>
        <fullName evidence="8">Ribosome maturation factor RimO</fullName>
    </alternativeName>
</protein>
<dbReference type="GO" id="GO:0035599">
    <property type="term" value="F:aspartic acid methylthiotransferase activity"/>
    <property type="evidence" value="ECO:0007669"/>
    <property type="project" value="TreeGrafter"/>
</dbReference>
<evidence type="ECO:0000256" key="7">
    <source>
        <dbReference type="ARBA" id="ARBA00023014"/>
    </source>
</evidence>
<comment type="catalytic activity">
    <reaction evidence="8">
        <text>L-aspartate(89)-[ribosomal protein uS12]-hydrogen + (sulfur carrier)-SH + AH2 + 2 S-adenosyl-L-methionine = 3-methylsulfanyl-L-aspartate(89)-[ribosomal protein uS12]-hydrogen + (sulfur carrier)-H + 5'-deoxyadenosine + L-methionine + A + S-adenosyl-L-homocysteine + 2 H(+)</text>
        <dbReference type="Rhea" id="RHEA:37087"/>
        <dbReference type="Rhea" id="RHEA-COMP:10460"/>
        <dbReference type="Rhea" id="RHEA-COMP:10461"/>
        <dbReference type="Rhea" id="RHEA-COMP:14737"/>
        <dbReference type="Rhea" id="RHEA-COMP:14739"/>
        <dbReference type="ChEBI" id="CHEBI:13193"/>
        <dbReference type="ChEBI" id="CHEBI:15378"/>
        <dbReference type="ChEBI" id="CHEBI:17319"/>
        <dbReference type="ChEBI" id="CHEBI:17499"/>
        <dbReference type="ChEBI" id="CHEBI:29917"/>
        <dbReference type="ChEBI" id="CHEBI:29961"/>
        <dbReference type="ChEBI" id="CHEBI:57844"/>
        <dbReference type="ChEBI" id="CHEBI:57856"/>
        <dbReference type="ChEBI" id="CHEBI:59789"/>
        <dbReference type="ChEBI" id="CHEBI:64428"/>
        <dbReference type="ChEBI" id="CHEBI:73599"/>
        <dbReference type="EC" id="2.8.4.4"/>
    </reaction>
</comment>
<organism evidence="11 12">
    <name type="scientific">Terrimicrobium sacchariphilum</name>
    <dbReference type="NCBI Taxonomy" id="690879"/>
    <lineage>
        <taxon>Bacteria</taxon>
        <taxon>Pseudomonadati</taxon>
        <taxon>Verrucomicrobiota</taxon>
        <taxon>Terrimicrobiia</taxon>
        <taxon>Terrimicrobiales</taxon>
        <taxon>Terrimicrobiaceae</taxon>
        <taxon>Terrimicrobium</taxon>
    </lineage>
</organism>
<dbReference type="InterPro" id="IPR006638">
    <property type="entry name" value="Elp3/MiaA/NifB-like_rSAM"/>
</dbReference>
<keyword evidence="4 8" id="KW-0949">S-adenosyl-L-methionine</keyword>
<comment type="caution">
    <text evidence="11">The sequence shown here is derived from an EMBL/GenBank/DDBJ whole genome shotgun (WGS) entry which is preliminary data.</text>
</comment>
<dbReference type="STRING" id="690879.TSACC_3343"/>